<protein>
    <submittedName>
        <fullName evidence="3">Uncharacterized protein LOC115213345</fullName>
    </submittedName>
</protein>
<sequence>MRSQLFGDNFSGDFSKQPLPVAAEEMAVSHVDTPVDTVDDQHINYQNLNWLCERAILVPKNTFVAKLNKDLLRSLPGNLYTYKSVDTVVDQEEAVNFPREFFNSFDSSGLSPHQLHLKIGAPIMLLKNLESPVLCNGTHLVLKKCAASCY</sequence>
<reference evidence="3" key="1">
    <citation type="submission" date="2025-08" db="UniProtKB">
        <authorList>
            <consortium name="RefSeq"/>
        </authorList>
    </citation>
    <scope>IDENTIFICATION</scope>
</reference>
<dbReference type="RefSeq" id="XP_029638140.1">
    <property type="nucleotide sequence ID" value="XM_029782280.1"/>
</dbReference>
<proteinExistence type="predicted"/>
<feature type="domain" description="DNA helicase Pif1-like 2B" evidence="1">
    <location>
        <begin position="100"/>
        <end position="141"/>
    </location>
</feature>
<evidence type="ECO:0000313" key="3">
    <source>
        <dbReference type="RefSeq" id="XP_029638140.1"/>
    </source>
</evidence>
<organism evidence="2 3">
    <name type="scientific">Octopus sinensis</name>
    <name type="common">East Asian common octopus</name>
    <dbReference type="NCBI Taxonomy" id="2607531"/>
    <lineage>
        <taxon>Eukaryota</taxon>
        <taxon>Metazoa</taxon>
        <taxon>Spiralia</taxon>
        <taxon>Lophotrochozoa</taxon>
        <taxon>Mollusca</taxon>
        <taxon>Cephalopoda</taxon>
        <taxon>Coleoidea</taxon>
        <taxon>Octopodiformes</taxon>
        <taxon>Octopoda</taxon>
        <taxon>Incirrata</taxon>
        <taxon>Octopodidae</taxon>
        <taxon>Octopus</taxon>
    </lineage>
</organism>
<dbReference type="Proteomes" id="UP000515154">
    <property type="component" value="Linkage group LG6"/>
</dbReference>
<accession>A0A6P7SIT3</accession>
<dbReference type="InterPro" id="IPR049163">
    <property type="entry name" value="Pif1-like_2B_dom"/>
</dbReference>
<gene>
    <name evidence="3" type="primary">LOC115213345</name>
</gene>
<dbReference type="KEGG" id="osn:115213345"/>
<dbReference type="Pfam" id="PF21530">
    <property type="entry name" value="Pif1_2B_dom"/>
    <property type="match status" value="1"/>
</dbReference>
<name>A0A6P7SIT3_9MOLL</name>
<keyword evidence="2" id="KW-1185">Reference proteome</keyword>
<dbReference type="PANTHER" id="PTHR10492">
    <property type="match status" value="1"/>
</dbReference>
<evidence type="ECO:0000313" key="2">
    <source>
        <dbReference type="Proteomes" id="UP000515154"/>
    </source>
</evidence>
<dbReference type="AlphaFoldDB" id="A0A6P7SIT3"/>
<evidence type="ECO:0000259" key="1">
    <source>
        <dbReference type="Pfam" id="PF21530"/>
    </source>
</evidence>